<dbReference type="InterPro" id="IPR036388">
    <property type="entry name" value="WH-like_DNA-bd_sf"/>
</dbReference>
<reference evidence="5 6" key="1">
    <citation type="submission" date="2019-01" db="EMBL/GenBank/DDBJ databases">
        <title>Sinorhodobacter populi sp. nov. isolated from the symptomatic bark tissue of Populus euramericana canker.</title>
        <authorList>
            <person name="Xu G."/>
        </authorList>
    </citation>
    <scope>NUCLEOTIDE SEQUENCE [LARGE SCALE GENOMIC DNA]</scope>
    <source>
        <strain evidence="5 6">2D-5</strain>
    </source>
</reference>
<dbReference type="SMART" id="SM00895">
    <property type="entry name" value="FCD"/>
    <property type="match status" value="1"/>
</dbReference>
<evidence type="ECO:0000313" key="6">
    <source>
        <dbReference type="Proteomes" id="UP000285710"/>
    </source>
</evidence>
<evidence type="ECO:0000256" key="1">
    <source>
        <dbReference type="ARBA" id="ARBA00023015"/>
    </source>
</evidence>
<evidence type="ECO:0000256" key="2">
    <source>
        <dbReference type="ARBA" id="ARBA00023125"/>
    </source>
</evidence>
<dbReference type="Pfam" id="PF00392">
    <property type="entry name" value="GntR"/>
    <property type="match status" value="1"/>
</dbReference>
<accession>A0A443J4T0</accession>
<keyword evidence="2" id="KW-0238">DNA-binding</keyword>
<dbReference type="PANTHER" id="PTHR43537:SF45">
    <property type="entry name" value="GNTR FAMILY REGULATORY PROTEIN"/>
    <property type="match status" value="1"/>
</dbReference>
<reference evidence="5 6" key="2">
    <citation type="submission" date="2019-01" db="EMBL/GenBank/DDBJ databases">
        <authorList>
            <person name="Li Y."/>
        </authorList>
    </citation>
    <scope>NUCLEOTIDE SEQUENCE [LARGE SCALE GENOMIC DNA]</scope>
    <source>
        <strain evidence="5 6">2D-5</strain>
    </source>
</reference>
<keyword evidence="1" id="KW-0805">Transcription regulation</keyword>
<keyword evidence="3" id="KW-0804">Transcription</keyword>
<dbReference type="SUPFAM" id="SSF46785">
    <property type="entry name" value="Winged helix' DNA-binding domain"/>
    <property type="match status" value="1"/>
</dbReference>
<dbReference type="Gene3D" id="1.10.10.10">
    <property type="entry name" value="Winged helix-like DNA-binding domain superfamily/Winged helix DNA-binding domain"/>
    <property type="match status" value="1"/>
</dbReference>
<dbReference type="InterPro" id="IPR036390">
    <property type="entry name" value="WH_DNA-bd_sf"/>
</dbReference>
<evidence type="ECO:0000313" key="5">
    <source>
        <dbReference type="EMBL" id="RWR15470.1"/>
    </source>
</evidence>
<dbReference type="Pfam" id="PF07729">
    <property type="entry name" value="FCD"/>
    <property type="match status" value="1"/>
</dbReference>
<dbReference type="CDD" id="cd07377">
    <property type="entry name" value="WHTH_GntR"/>
    <property type="match status" value="1"/>
</dbReference>
<feature type="domain" description="HTH gntR-type" evidence="4">
    <location>
        <begin position="15"/>
        <end position="82"/>
    </location>
</feature>
<dbReference type="Proteomes" id="UP000285710">
    <property type="component" value="Unassembled WGS sequence"/>
</dbReference>
<dbReference type="SMART" id="SM00345">
    <property type="entry name" value="HTH_GNTR"/>
    <property type="match status" value="1"/>
</dbReference>
<protein>
    <submittedName>
        <fullName evidence="5">GntR family transcriptional regulator</fullName>
    </submittedName>
</protein>
<dbReference type="InterPro" id="IPR008920">
    <property type="entry name" value="TF_FadR/GntR_C"/>
</dbReference>
<comment type="caution">
    <text evidence="5">The sequence shown here is derived from an EMBL/GenBank/DDBJ whole genome shotgun (WGS) entry which is preliminary data.</text>
</comment>
<name>A0A443J4T0_9RHOB</name>
<dbReference type="PANTHER" id="PTHR43537">
    <property type="entry name" value="TRANSCRIPTIONAL REGULATOR, GNTR FAMILY"/>
    <property type="match status" value="1"/>
</dbReference>
<evidence type="ECO:0000256" key="3">
    <source>
        <dbReference type="ARBA" id="ARBA00023163"/>
    </source>
</evidence>
<keyword evidence="6" id="KW-1185">Reference proteome</keyword>
<dbReference type="AlphaFoldDB" id="A0A443J4T0"/>
<dbReference type="PROSITE" id="PS50949">
    <property type="entry name" value="HTH_GNTR"/>
    <property type="match status" value="1"/>
</dbReference>
<dbReference type="GO" id="GO:0003700">
    <property type="term" value="F:DNA-binding transcription factor activity"/>
    <property type="evidence" value="ECO:0007669"/>
    <property type="project" value="InterPro"/>
</dbReference>
<dbReference type="GO" id="GO:0003677">
    <property type="term" value="F:DNA binding"/>
    <property type="evidence" value="ECO:0007669"/>
    <property type="project" value="UniProtKB-KW"/>
</dbReference>
<dbReference type="InterPro" id="IPR011711">
    <property type="entry name" value="GntR_C"/>
</dbReference>
<dbReference type="EMBL" id="SAUW01000001">
    <property type="protein sequence ID" value="RWR15470.1"/>
    <property type="molecule type" value="Genomic_DNA"/>
</dbReference>
<dbReference type="SUPFAM" id="SSF48008">
    <property type="entry name" value="GntR ligand-binding domain-like"/>
    <property type="match status" value="1"/>
</dbReference>
<evidence type="ECO:0000259" key="4">
    <source>
        <dbReference type="PROSITE" id="PS50949"/>
    </source>
</evidence>
<dbReference type="Gene3D" id="1.20.120.530">
    <property type="entry name" value="GntR ligand-binding domain-like"/>
    <property type="match status" value="1"/>
</dbReference>
<dbReference type="InterPro" id="IPR000524">
    <property type="entry name" value="Tscrpt_reg_HTH_GntR"/>
</dbReference>
<gene>
    <name evidence="5" type="ORF">D2T33_00940</name>
</gene>
<organism evidence="5 6">
    <name type="scientific">Paenirhodobacter populi</name>
    <dbReference type="NCBI Taxonomy" id="2306993"/>
    <lineage>
        <taxon>Bacteria</taxon>
        <taxon>Pseudomonadati</taxon>
        <taxon>Pseudomonadota</taxon>
        <taxon>Alphaproteobacteria</taxon>
        <taxon>Rhodobacterales</taxon>
        <taxon>Rhodobacter group</taxon>
        <taxon>Paenirhodobacter</taxon>
    </lineage>
</organism>
<sequence>MHFPLPEALEPEKTENQVETAYQQIEDLIVSMELEPGARVSEVSLMTRLGIGRTPIREALLRLAADQLLISQPRRGMVVRDTDFPMQMKVLETRKALEGVLVPAAARRRNREEAAIMAGVVSGFRDLIGRGENLQLLRLDRRFVSLLVDFARNPFLAQILPLYSLSRRFWLAHRELYLCRFRDETLTEFHILIGEAVAAGDERLAHDRVTEFLAYVEEYTIFLGTELSEPARR</sequence>
<proteinExistence type="predicted"/>
<dbReference type="RefSeq" id="WP_128268507.1">
    <property type="nucleotide sequence ID" value="NZ_SAUW01000001.1"/>
</dbReference>